<reference evidence="1" key="2">
    <citation type="submission" date="2025-09" db="UniProtKB">
        <authorList>
            <consortium name="EnsemblPlants"/>
        </authorList>
    </citation>
    <scope>IDENTIFICATION</scope>
</reference>
<keyword evidence="2" id="KW-1185">Reference proteome</keyword>
<dbReference type="Proteomes" id="UP001732700">
    <property type="component" value="Chromosome 6C"/>
</dbReference>
<proteinExistence type="predicted"/>
<dbReference type="EnsemblPlants" id="AVESA.00010b.r2.6CG1076090.1">
    <property type="protein sequence ID" value="AVESA.00010b.r2.6CG1076090.1.CDS"/>
    <property type="gene ID" value="AVESA.00010b.r2.6CG1076090"/>
</dbReference>
<protein>
    <submittedName>
        <fullName evidence="1">Uncharacterized protein</fullName>
    </submittedName>
</protein>
<name>A0ACD5Z460_AVESA</name>
<evidence type="ECO:0000313" key="2">
    <source>
        <dbReference type="Proteomes" id="UP001732700"/>
    </source>
</evidence>
<accession>A0ACD5Z460</accession>
<evidence type="ECO:0000313" key="1">
    <source>
        <dbReference type="EnsemblPlants" id="AVESA.00010b.r2.6CG1076090.1.CDS"/>
    </source>
</evidence>
<organism evidence="1 2">
    <name type="scientific">Avena sativa</name>
    <name type="common">Oat</name>
    <dbReference type="NCBI Taxonomy" id="4498"/>
    <lineage>
        <taxon>Eukaryota</taxon>
        <taxon>Viridiplantae</taxon>
        <taxon>Streptophyta</taxon>
        <taxon>Embryophyta</taxon>
        <taxon>Tracheophyta</taxon>
        <taxon>Spermatophyta</taxon>
        <taxon>Magnoliopsida</taxon>
        <taxon>Liliopsida</taxon>
        <taxon>Poales</taxon>
        <taxon>Poaceae</taxon>
        <taxon>BOP clade</taxon>
        <taxon>Pooideae</taxon>
        <taxon>Poodae</taxon>
        <taxon>Poeae</taxon>
        <taxon>Poeae Chloroplast Group 1 (Aveneae type)</taxon>
        <taxon>Aveninae</taxon>
        <taxon>Avena</taxon>
    </lineage>
</organism>
<sequence>MQSYLTPFLPNTAMAKQEMHSLFSNFAHVLGMSLENTIQGSQVTPKMELLPVLFMKRSILVTGSAVLSIASRYRALLDRWILHRFAVSQGAPVQSAMILRSCWQGRFLPLFVGIGFLMARLYNYVTIHSHIHGRQVIHSVEANIQGDLAIGNNESYNQQSSLPSLLGSKHDYARLALQCIFSTAMLKAQLAPNAISFKARCLQKKHEIGALRSVVARNGQALTYIAALVTLQMFLQLNRVNTTTWMLPMLFQTTVSRSNAALVGKLVIVLVNSFGILGSAYTIKQHGRAATLTVGIVLMVFCQMAIPLILEFHTGLGGGSRMPRGYTAAMFLLTCVLSCGLSWSWGSMFWTVPGKKSHSSVGQVAGVALNLAFCFAQMQYFLVMIWRLRSAVLAYYAMWIWS</sequence>
<reference evidence="1" key="1">
    <citation type="submission" date="2021-05" db="EMBL/GenBank/DDBJ databases">
        <authorList>
            <person name="Scholz U."/>
            <person name="Mascher M."/>
            <person name="Fiebig A."/>
        </authorList>
    </citation>
    <scope>NUCLEOTIDE SEQUENCE [LARGE SCALE GENOMIC DNA]</scope>
</reference>